<evidence type="ECO:0000256" key="5">
    <source>
        <dbReference type="RuleBase" id="RU362059"/>
    </source>
</evidence>
<dbReference type="PANTHER" id="PTHR48043:SF159">
    <property type="entry name" value="EG:EG0003.4 PROTEIN-RELATED"/>
    <property type="match status" value="1"/>
</dbReference>
<dbReference type="GO" id="GO:0016020">
    <property type="term" value="C:membrane"/>
    <property type="evidence" value="ECO:0007669"/>
    <property type="project" value="UniProtKB-SubCell"/>
</dbReference>
<protein>
    <recommendedName>
        <fullName evidence="5">UDP-glucuronosyltransferase</fullName>
        <ecNumber evidence="5">2.4.1.17</ecNumber>
    </recommendedName>
</protein>
<dbReference type="InterPro" id="IPR002213">
    <property type="entry name" value="UDP_glucos_trans"/>
</dbReference>
<dbReference type="PROSITE" id="PS00375">
    <property type="entry name" value="UDPGT"/>
    <property type="match status" value="1"/>
</dbReference>
<comment type="similarity">
    <text evidence="1 4">Belongs to the UDP-glycosyltransferase family.</text>
</comment>
<dbReference type="EC" id="2.4.1.17" evidence="5"/>
<comment type="catalytic activity">
    <reaction evidence="5">
        <text>glucuronate acceptor + UDP-alpha-D-glucuronate = acceptor beta-D-glucuronoside + UDP + H(+)</text>
        <dbReference type="Rhea" id="RHEA:21032"/>
        <dbReference type="ChEBI" id="CHEBI:15378"/>
        <dbReference type="ChEBI" id="CHEBI:58052"/>
        <dbReference type="ChEBI" id="CHEBI:58223"/>
        <dbReference type="ChEBI" id="CHEBI:132367"/>
        <dbReference type="ChEBI" id="CHEBI:132368"/>
        <dbReference type="EC" id="2.4.1.17"/>
    </reaction>
</comment>
<dbReference type="InterPro" id="IPR050271">
    <property type="entry name" value="UDP-glycosyltransferase"/>
</dbReference>
<evidence type="ECO:0000256" key="1">
    <source>
        <dbReference type="ARBA" id="ARBA00009995"/>
    </source>
</evidence>
<dbReference type="Gene3D" id="3.40.50.2000">
    <property type="entry name" value="Glycogen Phosphorylase B"/>
    <property type="match status" value="2"/>
</dbReference>
<dbReference type="InterPro" id="IPR035595">
    <property type="entry name" value="UDP_glycos_trans_CS"/>
</dbReference>
<feature type="chain" id="PRO_5011813589" description="UDP-glucuronosyltransferase" evidence="5">
    <location>
        <begin position="22"/>
        <end position="462"/>
    </location>
</feature>
<dbReference type="GO" id="GO:0015020">
    <property type="term" value="F:glucuronosyltransferase activity"/>
    <property type="evidence" value="ECO:0007669"/>
    <property type="project" value="UniProtKB-EC"/>
</dbReference>
<dbReference type="OrthoDB" id="5845678at2759"/>
<keyword evidence="5" id="KW-0732">Signal</keyword>
<evidence type="ECO:0000256" key="3">
    <source>
        <dbReference type="ARBA" id="ARBA00022679"/>
    </source>
</evidence>
<evidence type="ECO:0000313" key="6">
    <source>
        <dbReference type="EMBL" id="OXA61287.1"/>
    </source>
</evidence>
<evidence type="ECO:0000313" key="7">
    <source>
        <dbReference type="Proteomes" id="UP000198287"/>
    </source>
</evidence>
<sequence length="462" mass="53372">MLVSKVFSVVTLFFFSFYVEQYESAKILFYFGSSIYSHKVAVWPLVLKLAEKGHQITFLSPPFPKDKPTTSSEQTPTQSALNNNVRIFHPKSLVVFWQEKENNNRTRDAITSRVQGYSDGQGYWDASMQNALEICRVIFRSLEVQEWVEAKVQEFDLVVIDTPYNECALALAHRLGCPHILFGTTSLYMWHQEMFGLPDETSWLPNYYYHFPTEMSFLQRVRNALTPLQWFYSTNRVSYIVPQLEKLMRKSLNVTDLPPLDELERSTSLFLLNTHFIQEYPRSLPPFVVPVGGLHLLDRVDEDDGDQELSPDITEFLDKYAENGFIYMSFGTQVEFSRAPAIVIEKFINTFIILEMPVLWKCDDVENAPNEKPKRVHIAKWLPQTAILSHPKIKAFITNGGALSHQEAIFYSVPVIAFPLTPEEDYNSIIIEKSMIGFMMNIAYFTQYELATNVRRLISDVT</sequence>
<dbReference type="Proteomes" id="UP000198287">
    <property type="component" value="Unassembled WGS sequence"/>
</dbReference>
<proteinExistence type="inferred from homology"/>
<accession>A0A226EVU0</accession>
<dbReference type="EMBL" id="LNIX01000001">
    <property type="protein sequence ID" value="OXA61287.1"/>
    <property type="molecule type" value="Genomic_DNA"/>
</dbReference>
<dbReference type="Pfam" id="PF00201">
    <property type="entry name" value="UDPGT"/>
    <property type="match status" value="1"/>
</dbReference>
<keyword evidence="3 4" id="KW-0808">Transferase</keyword>
<dbReference type="CDD" id="cd03784">
    <property type="entry name" value="GT1_Gtf-like"/>
    <property type="match status" value="1"/>
</dbReference>
<keyword evidence="2 4" id="KW-0328">Glycosyltransferase</keyword>
<dbReference type="SUPFAM" id="SSF53756">
    <property type="entry name" value="UDP-Glycosyltransferase/glycogen phosphorylase"/>
    <property type="match status" value="1"/>
</dbReference>
<comment type="subcellular location">
    <subcellularLocation>
        <location evidence="5">Membrane</location>
        <topology evidence="5">Single-pass membrane protein</topology>
    </subcellularLocation>
</comment>
<name>A0A226EVU0_FOLCA</name>
<evidence type="ECO:0000256" key="2">
    <source>
        <dbReference type="ARBA" id="ARBA00022676"/>
    </source>
</evidence>
<dbReference type="PANTHER" id="PTHR48043">
    <property type="entry name" value="EG:EG0003.4 PROTEIN-RELATED"/>
    <property type="match status" value="1"/>
</dbReference>
<gene>
    <name evidence="6" type="ORF">Fcan01_03721</name>
</gene>
<feature type="signal peptide" evidence="5">
    <location>
        <begin position="1"/>
        <end position="21"/>
    </location>
</feature>
<reference evidence="6 7" key="1">
    <citation type="submission" date="2015-12" db="EMBL/GenBank/DDBJ databases">
        <title>The genome of Folsomia candida.</title>
        <authorList>
            <person name="Faddeeva A."/>
            <person name="Derks M.F."/>
            <person name="Anvar Y."/>
            <person name="Smit S."/>
            <person name="Van Straalen N."/>
            <person name="Roelofs D."/>
        </authorList>
    </citation>
    <scope>NUCLEOTIDE SEQUENCE [LARGE SCALE GENOMIC DNA]</scope>
    <source>
        <strain evidence="6 7">VU population</strain>
        <tissue evidence="6">Whole body</tissue>
    </source>
</reference>
<dbReference type="AlphaFoldDB" id="A0A226EVU0"/>
<dbReference type="STRING" id="158441.A0A226EVU0"/>
<organism evidence="6 7">
    <name type="scientific">Folsomia candida</name>
    <name type="common">Springtail</name>
    <dbReference type="NCBI Taxonomy" id="158441"/>
    <lineage>
        <taxon>Eukaryota</taxon>
        <taxon>Metazoa</taxon>
        <taxon>Ecdysozoa</taxon>
        <taxon>Arthropoda</taxon>
        <taxon>Hexapoda</taxon>
        <taxon>Collembola</taxon>
        <taxon>Entomobryomorpha</taxon>
        <taxon>Isotomoidea</taxon>
        <taxon>Isotomidae</taxon>
        <taxon>Proisotominae</taxon>
        <taxon>Folsomia</taxon>
    </lineage>
</organism>
<dbReference type="OMA" id="YNECALA"/>
<keyword evidence="7" id="KW-1185">Reference proteome</keyword>
<comment type="caution">
    <text evidence="6">The sequence shown here is derived from an EMBL/GenBank/DDBJ whole genome shotgun (WGS) entry which is preliminary data.</text>
</comment>
<evidence type="ECO:0000256" key="4">
    <source>
        <dbReference type="RuleBase" id="RU003718"/>
    </source>
</evidence>